<organism evidence="5 6">
    <name type="scientific">Mollisia scopiformis</name>
    <name type="common">Conifer needle endophyte fungus</name>
    <name type="synonym">Phialocephala scopiformis</name>
    <dbReference type="NCBI Taxonomy" id="149040"/>
    <lineage>
        <taxon>Eukaryota</taxon>
        <taxon>Fungi</taxon>
        <taxon>Dikarya</taxon>
        <taxon>Ascomycota</taxon>
        <taxon>Pezizomycotina</taxon>
        <taxon>Leotiomycetes</taxon>
        <taxon>Helotiales</taxon>
        <taxon>Mollisiaceae</taxon>
        <taxon>Mollisia</taxon>
    </lineage>
</organism>
<evidence type="ECO:0000313" key="5">
    <source>
        <dbReference type="EMBL" id="KUJ06235.1"/>
    </source>
</evidence>
<dbReference type="GO" id="GO:0001228">
    <property type="term" value="F:DNA-binding transcription activator activity, RNA polymerase II-specific"/>
    <property type="evidence" value="ECO:0007669"/>
    <property type="project" value="TreeGrafter"/>
</dbReference>
<dbReference type="SMART" id="SM00398">
    <property type="entry name" value="HMG"/>
    <property type="match status" value="1"/>
</dbReference>
<keyword evidence="3" id="KW-0539">Nucleus</keyword>
<keyword evidence="2" id="KW-0804">Transcription</keyword>
<evidence type="ECO:0000259" key="4">
    <source>
        <dbReference type="PROSITE" id="PS50118"/>
    </source>
</evidence>
<dbReference type="GO" id="GO:0000978">
    <property type="term" value="F:RNA polymerase II cis-regulatory region sequence-specific DNA binding"/>
    <property type="evidence" value="ECO:0007669"/>
    <property type="project" value="TreeGrafter"/>
</dbReference>
<gene>
    <name evidence="5" type="ORF">LY89DRAFT_603653</name>
</gene>
<dbReference type="KEGG" id="psco:LY89DRAFT_603653"/>
<reference evidence="5 6" key="1">
    <citation type="submission" date="2015-10" db="EMBL/GenBank/DDBJ databases">
        <title>Full genome of DAOMC 229536 Phialocephala scopiformis, a fungal endophyte of spruce producing the potent anti-insectan compound rugulosin.</title>
        <authorList>
            <consortium name="DOE Joint Genome Institute"/>
            <person name="Walker A.K."/>
            <person name="Frasz S.L."/>
            <person name="Seifert K.A."/>
            <person name="Miller J.D."/>
            <person name="Mondo S.J."/>
            <person name="Labutti K."/>
            <person name="Lipzen A."/>
            <person name="Dockter R."/>
            <person name="Kennedy M."/>
            <person name="Grigoriev I.V."/>
            <person name="Spatafora J.W."/>
        </authorList>
    </citation>
    <scope>NUCLEOTIDE SEQUENCE [LARGE SCALE GENOMIC DNA]</scope>
    <source>
        <strain evidence="5 6">CBS 120377</strain>
    </source>
</reference>
<dbReference type="GO" id="GO:0005634">
    <property type="term" value="C:nucleus"/>
    <property type="evidence" value="ECO:0007669"/>
    <property type="project" value="UniProtKB-UniRule"/>
</dbReference>
<feature type="domain" description="HMG box" evidence="4">
    <location>
        <begin position="81"/>
        <end position="149"/>
    </location>
</feature>
<keyword evidence="6" id="KW-1185">Reference proteome</keyword>
<evidence type="ECO:0000256" key="1">
    <source>
        <dbReference type="ARBA" id="ARBA00023125"/>
    </source>
</evidence>
<dbReference type="InterPro" id="IPR009071">
    <property type="entry name" value="HMG_box_dom"/>
</dbReference>
<dbReference type="PANTHER" id="PTHR10270:SF161">
    <property type="entry name" value="SEX-DETERMINING REGION Y PROTEIN"/>
    <property type="match status" value="1"/>
</dbReference>
<evidence type="ECO:0000256" key="3">
    <source>
        <dbReference type="PROSITE-ProRule" id="PRU00267"/>
    </source>
</evidence>
<sequence>MHISESPLATALLVGDIQRNGVENIPKSATLHRRDPDTPVAPARHFNIVTGRGSVSFNFQPPPIAPAVPPTPANRGNNGRIPRPPNSWILYRSANHAKVKAANPDKSNNEISGIISSMWCDESLNVRQHYAKLAEIAKKNHKVAHPDWNYKPRKTVDIKRRRGIARAVISRPVELFAKTKETLTIIQGSGNQVENSVQSLGGLEASCYQ</sequence>
<dbReference type="Pfam" id="PF00505">
    <property type="entry name" value="HMG_box"/>
    <property type="match status" value="1"/>
</dbReference>
<protein>
    <recommendedName>
        <fullName evidence="4">HMG box domain-containing protein</fullName>
    </recommendedName>
</protein>
<dbReference type="Proteomes" id="UP000070700">
    <property type="component" value="Unassembled WGS sequence"/>
</dbReference>
<dbReference type="InParanoid" id="A0A132B1H7"/>
<dbReference type="SUPFAM" id="SSF47095">
    <property type="entry name" value="HMG-box"/>
    <property type="match status" value="1"/>
</dbReference>
<dbReference type="GeneID" id="28820039"/>
<evidence type="ECO:0000256" key="2">
    <source>
        <dbReference type="ARBA" id="ARBA00023163"/>
    </source>
</evidence>
<dbReference type="GO" id="GO:0000122">
    <property type="term" value="P:negative regulation of transcription by RNA polymerase II"/>
    <property type="evidence" value="ECO:0007669"/>
    <property type="project" value="TreeGrafter"/>
</dbReference>
<feature type="DNA-binding region" description="HMG box" evidence="3">
    <location>
        <begin position="81"/>
        <end position="149"/>
    </location>
</feature>
<dbReference type="PROSITE" id="PS50118">
    <property type="entry name" value="HMG_BOX_2"/>
    <property type="match status" value="1"/>
</dbReference>
<dbReference type="RefSeq" id="XP_018060590.1">
    <property type="nucleotide sequence ID" value="XM_018210313.1"/>
</dbReference>
<evidence type="ECO:0000313" key="6">
    <source>
        <dbReference type="Proteomes" id="UP000070700"/>
    </source>
</evidence>
<dbReference type="GO" id="GO:0030154">
    <property type="term" value="P:cell differentiation"/>
    <property type="evidence" value="ECO:0007669"/>
    <property type="project" value="TreeGrafter"/>
</dbReference>
<dbReference type="OrthoDB" id="6247875at2759"/>
<dbReference type="Gene3D" id="1.10.30.10">
    <property type="entry name" value="High mobility group box domain"/>
    <property type="match status" value="1"/>
</dbReference>
<dbReference type="InterPro" id="IPR050140">
    <property type="entry name" value="SRY-related_HMG-box_TF-like"/>
</dbReference>
<name>A0A132B1H7_MOLSC</name>
<proteinExistence type="predicted"/>
<dbReference type="PANTHER" id="PTHR10270">
    <property type="entry name" value="SOX TRANSCRIPTION FACTOR"/>
    <property type="match status" value="1"/>
</dbReference>
<accession>A0A132B1H7</accession>
<dbReference type="CDD" id="cd01389">
    <property type="entry name" value="HMG-box_ROX1-like"/>
    <property type="match status" value="1"/>
</dbReference>
<keyword evidence="1 3" id="KW-0238">DNA-binding</keyword>
<dbReference type="AlphaFoldDB" id="A0A132B1H7"/>
<dbReference type="InterPro" id="IPR036910">
    <property type="entry name" value="HMG_box_dom_sf"/>
</dbReference>
<dbReference type="STRING" id="149040.A0A132B1H7"/>
<dbReference type="EMBL" id="KQ947450">
    <property type="protein sequence ID" value="KUJ06235.1"/>
    <property type="molecule type" value="Genomic_DNA"/>
</dbReference>